<protein>
    <submittedName>
        <fullName evidence="3">Uncharacterized protein</fullName>
    </submittedName>
</protein>
<dbReference type="PANTHER" id="PTHR24198:SF194">
    <property type="entry name" value="INVERSIN-A"/>
    <property type="match status" value="1"/>
</dbReference>
<reference evidence="3" key="1">
    <citation type="journal article" date="2014" name="Front. Microbiol.">
        <title>High frequency of phylogenetically diverse reductive dehalogenase-homologous genes in deep subseafloor sedimentary metagenomes.</title>
        <authorList>
            <person name="Kawai M."/>
            <person name="Futagami T."/>
            <person name="Toyoda A."/>
            <person name="Takaki Y."/>
            <person name="Nishi S."/>
            <person name="Hori S."/>
            <person name="Arai W."/>
            <person name="Tsubouchi T."/>
            <person name="Morono Y."/>
            <person name="Uchiyama I."/>
            <person name="Ito T."/>
            <person name="Fujiyama A."/>
            <person name="Inagaki F."/>
            <person name="Takami H."/>
        </authorList>
    </citation>
    <scope>NUCLEOTIDE SEQUENCE</scope>
    <source>
        <strain evidence="3">Expedition CK06-06</strain>
    </source>
</reference>
<dbReference type="EMBL" id="BARS01029854">
    <property type="protein sequence ID" value="GAG09329.1"/>
    <property type="molecule type" value="Genomic_DNA"/>
</dbReference>
<dbReference type="PANTHER" id="PTHR24198">
    <property type="entry name" value="ANKYRIN REPEAT AND PROTEIN KINASE DOMAIN-CONTAINING PROTEIN"/>
    <property type="match status" value="1"/>
</dbReference>
<organism evidence="3">
    <name type="scientific">marine sediment metagenome</name>
    <dbReference type="NCBI Taxonomy" id="412755"/>
    <lineage>
        <taxon>unclassified sequences</taxon>
        <taxon>metagenomes</taxon>
        <taxon>ecological metagenomes</taxon>
    </lineage>
</organism>
<comment type="caution">
    <text evidence="3">The sequence shown here is derived from an EMBL/GenBank/DDBJ whole genome shotgun (WGS) entry which is preliminary data.</text>
</comment>
<keyword evidence="1" id="KW-0677">Repeat</keyword>
<evidence type="ECO:0000256" key="2">
    <source>
        <dbReference type="ARBA" id="ARBA00023043"/>
    </source>
</evidence>
<dbReference type="InterPro" id="IPR036770">
    <property type="entry name" value="Ankyrin_rpt-contain_sf"/>
</dbReference>
<evidence type="ECO:0000256" key="1">
    <source>
        <dbReference type="ARBA" id="ARBA00022737"/>
    </source>
</evidence>
<evidence type="ECO:0000313" key="3">
    <source>
        <dbReference type="EMBL" id="GAG09329.1"/>
    </source>
</evidence>
<sequence>MDDLKFRKSILNGNEYMVKYMLQKGANPARIFSDSNNPLIMSAFLGHIPIAKILIETGKVDVNYANKFGNTALLIANMNNHKKMVEYLLTIEGINKDHMNLEGYRIRY</sequence>
<name>X0UU00_9ZZZZ</name>
<dbReference type="Gene3D" id="1.25.40.20">
    <property type="entry name" value="Ankyrin repeat-containing domain"/>
    <property type="match status" value="1"/>
</dbReference>
<dbReference type="SMART" id="SM00248">
    <property type="entry name" value="ANK"/>
    <property type="match status" value="3"/>
</dbReference>
<dbReference type="Pfam" id="PF12796">
    <property type="entry name" value="Ank_2"/>
    <property type="match status" value="1"/>
</dbReference>
<gene>
    <name evidence="3" type="ORF">S01H1_46613</name>
</gene>
<proteinExistence type="predicted"/>
<dbReference type="SUPFAM" id="SSF48403">
    <property type="entry name" value="Ankyrin repeat"/>
    <property type="match status" value="1"/>
</dbReference>
<keyword evidence="2" id="KW-0040">ANK repeat</keyword>
<accession>X0UU00</accession>
<dbReference type="AlphaFoldDB" id="X0UU00"/>
<dbReference type="InterPro" id="IPR002110">
    <property type="entry name" value="Ankyrin_rpt"/>
</dbReference>